<accession>A0A8S1ES98</accession>
<feature type="transmembrane region" description="Helical" evidence="10">
    <location>
        <begin position="21"/>
        <end position="42"/>
    </location>
</feature>
<dbReference type="Proteomes" id="UP000494206">
    <property type="component" value="Unassembled WGS sequence"/>
</dbReference>
<evidence type="ECO:0000256" key="6">
    <source>
        <dbReference type="ARBA" id="ARBA00022968"/>
    </source>
</evidence>
<keyword evidence="12" id="KW-1185">Reference proteome</keyword>
<comment type="subcellular location">
    <subcellularLocation>
        <location evidence="1 10">Golgi apparatus membrane</location>
        <topology evidence="1 10">Single-pass type II membrane protein</topology>
    </subcellularLocation>
</comment>
<dbReference type="GO" id="GO:0000139">
    <property type="term" value="C:Golgi membrane"/>
    <property type="evidence" value="ECO:0007669"/>
    <property type="project" value="UniProtKB-SubCell"/>
</dbReference>
<evidence type="ECO:0000256" key="8">
    <source>
        <dbReference type="ARBA" id="ARBA00023034"/>
    </source>
</evidence>
<dbReference type="InterPro" id="IPR002659">
    <property type="entry name" value="Glyco_trans_31"/>
</dbReference>
<dbReference type="EMBL" id="CADEPM010000002">
    <property type="protein sequence ID" value="CAB3400760.1"/>
    <property type="molecule type" value="Genomic_DNA"/>
</dbReference>
<dbReference type="FunFam" id="3.90.550.50:FF:000086">
    <property type="entry name" value="Hexosyltransferase"/>
    <property type="match status" value="1"/>
</dbReference>
<gene>
    <name evidence="11" type="ORF">CBOVIS_LOCUS3628</name>
</gene>
<dbReference type="Gene3D" id="3.90.550.50">
    <property type="match status" value="1"/>
</dbReference>
<evidence type="ECO:0000256" key="5">
    <source>
        <dbReference type="ARBA" id="ARBA00022692"/>
    </source>
</evidence>
<comment type="similarity">
    <text evidence="2 10">Belongs to the glycosyltransferase 31 family.</text>
</comment>
<organism evidence="11 12">
    <name type="scientific">Caenorhabditis bovis</name>
    <dbReference type="NCBI Taxonomy" id="2654633"/>
    <lineage>
        <taxon>Eukaryota</taxon>
        <taxon>Metazoa</taxon>
        <taxon>Ecdysozoa</taxon>
        <taxon>Nematoda</taxon>
        <taxon>Chromadorea</taxon>
        <taxon>Rhabditida</taxon>
        <taxon>Rhabditina</taxon>
        <taxon>Rhabditomorpha</taxon>
        <taxon>Rhabditoidea</taxon>
        <taxon>Rhabditidae</taxon>
        <taxon>Peloderinae</taxon>
        <taxon>Caenorhabditis</taxon>
    </lineage>
</organism>
<keyword evidence="9 10" id="KW-0472">Membrane</keyword>
<evidence type="ECO:0000256" key="2">
    <source>
        <dbReference type="ARBA" id="ARBA00008661"/>
    </source>
</evidence>
<comment type="caution">
    <text evidence="11">The sequence shown here is derived from an EMBL/GenBank/DDBJ whole genome shotgun (WGS) entry which is preliminary data.</text>
</comment>
<keyword evidence="6 10" id="KW-0735">Signal-anchor</keyword>
<keyword evidence="4" id="KW-0808">Transferase</keyword>
<dbReference type="GO" id="GO:0016758">
    <property type="term" value="F:hexosyltransferase activity"/>
    <property type="evidence" value="ECO:0007669"/>
    <property type="project" value="InterPro"/>
</dbReference>
<keyword evidence="5 10" id="KW-0812">Transmembrane</keyword>
<evidence type="ECO:0000313" key="12">
    <source>
        <dbReference type="Proteomes" id="UP000494206"/>
    </source>
</evidence>
<evidence type="ECO:0000256" key="9">
    <source>
        <dbReference type="ARBA" id="ARBA00023136"/>
    </source>
</evidence>
<dbReference type="PANTHER" id="PTHR11214">
    <property type="entry name" value="BETA-1,3-N-ACETYLGLUCOSAMINYLTRANSFERASE"/>
    <property type="match status" value="1"/>
</dbReference>
<keyword evidence="3 10" id="KW-0328">Glycosyltransferase</keyword>
<dbReference type="EC" id="2.4.1.-" evidence="10"/>
<name>A0A8S1ES98_9PELO</name>
<keyword evidence="8 10" id="KW-0333">Golgi apparatus</keyword>
<dbReference type="PANTHER" id="PTHR11214:SF378">
    <property type="entry name" value="BETA-1,3-GALACTOSYLTRANSFERASE 4"/>
    <property type="match status" value="1"/>
</dbReference>
<evidence type="ECO:0000256" key="1">
    <source>
        <dbReference type="ARBA" id="ARBA00004323"/>
    </source>
</evidence>
<dbReference type="GO" id="GO:0006493">
    <property type="term" value="P:protein O-linked glycosylation"/>
    <property type="evidence" value="ECO:0007669"/>
    <property type="project" value="TreeGrafter"/>
</dbReference>
<sequence length="342" mass="39391">MRTLRVIVSNCVQLVLRNDKLLISPLKLLFLLFSWVIPYLILANYLESCLLPFRALCYTQSDLLSTKPISQDFNTCVSKFYPNRQVDSGNCHLDIIPDVLIKPKLPNLPKRILVIRSGPGSLDYRSFIRNTWKSHVESLLPVIFVCATSKNDTLQIEAEKYNDILQFNFEDSYHNLSWKMMAIYGFVLEQLPSVEQIVVTNDDTIVNVTALEQVLHFHEGPVMLGKVSRGYPRIFLPWLTWHVPSDMYPHLCYPLFVQGSSFVLSKEGAKLLVKNVCKVPLIHLDDVFMGVLANCAGLKLKHSDGFDKHIFENFVVYHYQYSRHSADYLQSLWNTSQLKYLV</sequence>
<proteinExistence type="inferred from homology"/>
<protein>
    <recommendedName>
        <fullName evidence="10">Hexosyltransferase</fullName>
        <ecNumber evidence="10">2.4.1.-</ecNumber>
    </recommendedName>
</protein>
<evidence type="ECO:0000256" key="7">
    <source>
        <dbReference type="ARBA" id="ARBA00022989"/>
    </source>
</evidence>
<dbReference type="AlphaFoldDB" id="A0A8S1ES98"/>
<evidence type="ECO:0000256" key="3">
    <source>
        <dbReference type="ARBA" id="ARBA00022676"/>
    </source>
</evidence>
<dbReference type="Pfam" id="PF01762">
    <property type="entry name" value="Galactosyl_T"/>
    <property type="match status" value="1"/>
</dbReference>
<keyword evidence="7 10" id="KW-1133">Transmembrane helix</keyword>
<reference evidence="11 12" key="1">
    <citation type="submission" date="2020-04" db="EMBL/GenBank/DDBJ databases">
        <authorList>
            <person name="Laetsch R D."/>
            <person name="Stevens L."/>
            <person name="Kumar S."/>
            <person name="Blaxter L. M."/>
        </authorList>
    </citation>
    <scope>NUCLEOTIDE SEQUENCE [LARGE SCALE GENOMIC DNA]</scope>
</reference>
<dbReference type="OrthoDB" id="5512589at2759"/>
<evidence type="ECO:0000256" key="4">
    <source>
        <dbReference type="ARBA" id="ARBA00022679"/>
    </source>
</evidence>
<evidence type="ECO:0000313" key="11">
    <source>
        <dbReference type="EMBL" id="CAB3400760.1"/>
    </source>
</evidence>
<evidence type="ECO:0000256" key="10">
    <source>
        <dbReference type="RuleBase" id="RU363063"/>
    </source>
</evidence>